<sequence length="170" mass="18162">MTTIFRSSLESKVGWTWRDEQDRSAVIDSNQWLWRVSLQEGTDEGQANAVWYVLGKTLASGATNEWDLTALSRTLFNASVNQAFASVKALYVINRKESAGNLIIGGASTNPWPGPLSSATQTLRVVPGGVLLVVHPNAGWSVSASAKNLKLAAESGSVTYDLILVGVKAG</sequence>
<evidence type="ECO:0000313" key="2">
    <source>
        <dbReference type="Proteomes" id="UP000215086"/>
    </source>
</evidence>
<proteinExistence type="predicted"/>
<dbReference type="RefSeq" id="WP_095413837.1">
    <property type="nucleotide sequence ID" value="NZ_CP018477.1"/>
</dbReference>
<reference evidence="1 2" key="1">
    <citation type="journal article" name="Front. Microbiol.">
        <title>Sugar Metabolism of the First Thermophilic Planctomycete Thermogutta terrifontis: Comparative Genomic and Transcriptomic Approaches.</title>
        <authorList>
            <person name="Elcheninov A.G."/>
            <person name="Menzel P."/>
            <person name="Gudbergsdottir S.R."/>
            <person name="Slesarev A.I."/>
            <person name="Kadnikov V.V."/>
            <person name="Krogh A."/>
            <person name="Bonch-Osmolovskaya E.A."/>
            <person name="Peng X."/>
            <person name="Kublanov I.V."/>
        </authorList>
    </citation>
    <scope>NUCLEOTIDE SEQUENCE [LARGE SCALE GENOMIC DNA]</scope>
    <source>
        <strain evidence="1 2">R1</strain>
    </source>
</reference>
<dbReference type="Proteomes" id="UP000215086">
    <property type="component" value="Chromosome"/>
</dbReference>
<accession>A0A286RB13</accession>
<dbReference type="AlphaFoldDB" id="A0A286RB13"/>
<keyword evidence="2" id="KW-1185">Reference proteome</keyword>
<organism evidence="1 2">
    <name type="scientific">Thermogutta terrifontis</name>
    <dbReference type="NCBI Taxonomy" id="1331910"/>
    <lineage>
        <taxon>Bacteria</taxon>
        <taxon>Pseudomonadati</taxon>
        <taxon>Planctomycetota</taxon>
        <taxon>Planctomycetia</taxon>
        <taxon>Pirellulales</taxon>
        <taxon>Thermoguttaceae</taxon>
        <taxon>Thermogutta</taxon>
    </lineage>
</organism>
<evidence type="ECO:0000313" key="1">
    <source>
        <dbReference type="EMBL" id="ASV73141.1"/>
    </source>
</evidence>
<gene>
    <name evidence="1" type="ORF">THTE_0539</name>
</gene>
<dbReference type="KEGG" id="ttf:THTE_0539"/>
<protein>
    <submittedName>
        <fullName evidence="1">Uncharacterized protein</fullName>
    </submittedName>
</protein>
<name>A0A286RB13_9BACT</name>
<dbReference type="EMBL" id="CP018477">
    <property type="protein sequence ID" value="ASV73141.1"/>
    <property type="molecule type" value="Genomic_DNA"/>
</dbReference>